<dbReference type="PANTHER" id="PTHR10590">
    <property type="entry name" value="SODIUM/NUCLEOSIDE COTRANSPORTER"/>
    <property type="match status" value="1"/>
</dbReference>
<evidence type="ECO:0000256" key="3">
    <source>
        <dbReference type="ARBA" id="ARBA00022475"/>
    </source>
</evidence>
<feature type="transmembrane region" description="Helical" evidence="7">
    <location>
        <begin position="170"/>
        <end position="192"/>
    </location>
</feature>
<dbReference type="InterPro" id="IPR011657">
    <property type="entry name" value="CNT_C_dom"/>
</dbReference>
<feature type="transmembrane region" description="Helical" evidence="7">
    <location>
        <begin position="6"/>
        <end position="22"/>
    </location>
</feature>
<dbReference type="PANTHER" id="PTHR10590:SF4">
    <property type="entry name" value="SOLUTE CARRIER FAMILY 28 MEMBER 3"/>
    <property type="match status" value="1"/>
</dbReference>
<dbReference type="AlphaFoldDB" id="A0A1H6TW12"/>
<dbReference type="NCBIfam" id="TIGR00804">
    <property type="entry name" value="nupC"/>
    <property type="match status" value="1"/>
</dbReference>
<dbReference type="Proteomes" id="UP000199223">
    <property type="component" value="Unassembled WGS sequence"/>
</dbReference>
<feature type="transmembrane region" description="Helical" evidence="7">
    <location>
        <begin position="351"/>
        <end position="377"/>
    </location>
</feature>
<dbReference type="STRING" id="856736.SAMN04488058_10223"/>
<dbReference type="InterPro" id="IPR002668">
    <property type="entry name" value="CNT_N_dom"/>
</dbReference>
<keyword evidence="4 7" id="KW-0812">Transmembrane</keyword>
<dbReference type="GO" id="GO:0015293">
    <property type="term" value="F:symporter activity"/>
    <property type="evidence" value="ECO:0007669"/>
    <property type="project" value="TreeGrafter"/>
</dbReference>
<evidence type="ECO:0000256" key="5">
    <source>
        <dbReference type="ARBA" id="ARBA00022989"/>
    </source>
</evidence>
<comment type="similarity">
    <text evidence="2 7">Belongs to the concentrative nucleoside transporter (CNT) (TC 2.A.41) family.</text>
</comment>
<evidence type="ECO:0000256" key="1">
    <source>
        <dbReference type="ARBA" id="ARBA00004651"/>
    </source>
</evidence>
<keyword evidence="3" id="KW-1003">Cell membrane</keyword>
<name>A0A1H6TW12_9DEIO</name>
<keyword evidence="6 7" id="KW-0472">Membrane</keyword>
<organism evidence="11 12">
    <name type="scientific">Deinococcus reticulitermitis</name>
    <dbReference type="NCBI Taxonomy" id="856736"/>
    <lineage>
        <taxon>Bacteria</taxon>
        <taxon>Thermotogati</taxon>
        <taxon>Deinococcota</taxon>
        <taxon>Deinococci</taxon>
        <taxon>Deinococcales</taxon>
        <taxon>Deinococcaceae</taxon>
        <taxon>Deinococcus</taxon>
    </lineage>
</organism>
<dbReference type="RefSeq" id="WP_092263222.1">
    <property type="nucleotide sequence ID" value="NZ_FNZA01000002.1"/>
</dbReference>
<keyword evidence="5 7" id="KW-1133">Transmembrane helix</keyword>
<dbReference type="InterPro" id="IPR011642">
    <property type="entry name" value="Gate_dom"/>
</dbReference>
<evidence type="ECO:0000259" key="10">
    <source>
        <dbReference type="Pfam" id="PF07670"/>
    </source>
</evidence>
<dbReference type="GO" id="GO:0005337">
    <property type="term" value="F:nucleoside transmembrane transporter activity"/>
    <property type="evidence" value="ECO:0007669"/>
    <property type="project" value="InterPro"/>
</dbReference>
<dbReference type="EMBL" id="FNZA01000002">
    <property type="protein sequence ID" value="SEI84233.1"/>
    <property type="molecule type" value="Genomic_DNA"/>
</dbReference>
<dbReference type="Pfam" id="PF07670">
    <property type="entry name" value="Gate"/>
    <property type="match status" value="1"/>
</dbReference>
<reference evidence="12" key="1">
    <citation type="submission" date="2016-10" db="EMBL/GenBank/DDBJ databases">
        <authorList>
            <person name="Varghese N."/>
            <person name="Submissions S."/>
        </authorList>
    </citation>
    <scope>NUCLEOTIDE SEQUENCE [LARGE SCALE GENOMIC DNA]</scope>
    <source>
        <strain evidence="12">CGMCC 1.10218</strain>
    </source>
</reference>
<gene>
    <name evidence="11" type="ORF">SAMN04488058_10223</name>
</gene>
<feature type="domain" description="Nucleoside transporter/FeoB GTPase Gate" evidence="10">
    <location>
        <begin position="96"/>
        <end position="189"/>
    </location>
</feature>
<evidence type="ECO:0000256" key="7">
    <source>
        <dbReference type="RuleBase" id="RU362018"/>
    </source>
</evidence>
<feature type="transmembrane region" description="Helical" evidence="7">
    <location>
        <begin position="92"/>
        <end position="113"/>
    </location>
</feature>
<dbReference type="Pfam" id="PF01773">
    <property type="entry name" value="Nucleos_tra2_N"/>
    <property type="match status" value="1"/>
</dbReference>
<feature type="transmembrane region" description="Helical" evidence="7">
    <location>
        <begin position="389"/>
        <end position="410"/>
    </location>
</feature>
<evidence type="ECO:0000313" key="11">
    <source>
        <dbReference type="EMBL" id="SEI84233.1"/>
    </source>
</evidence>
<evidence type="ECO:0000256" key="6">
    <source>
        <dbReference type="ARBA" id="ARBA00023136"/>
    </source>
</evidence>
<dbReference type="Pfam" id="PF07662">
    <property type="entry name" value="Nucleos_tra2_C"/>
    <property type="match status" value="1"/>
</dbReference>
<feature type="domain" description="Concentrative nucleoside transporter C-terminal" evidence="9">
    <location>
        <begin position="198"/>
        <end position="407"/>
    </location>
</feature>
<evidence type="ECO:0000256" key="2">
    <source>
        <dbReference type="ARBA" id="ARBA00009033"/>
    </source>
</evidence>
<sequence>MTDILWGLGGMAVLLGLGLLLSPDRRRVNWRTVLGALALQIAFALIVLRWPLGRRALDAVSGGVQAIIGNAQEGINFVFGNLTNGALEGAGFIFAFGVLPVIVFFSALIAVLYHIGVMQAVVRVLGGGLSKLLGTSRGESLSATANIFVGQTEAPLVVRPYIERMTRSELFAVMVGGLASVAGSVLVGYSLLGIRLDYLIAASFMAAPAGLLMAKLMLPEQEAPQDYKGEVPEDPEGRPVNAIDAAARGASAGLGLALNVGAMLIAFIGLIALLNTLLGALGGVLGFPDLTVQLLLGSLFAPLAFVMGVPWSEAVTAGSFIGQKLVTNEFVAFVEFADALKEGGFSPKVEAIITFALCGFANLSSLAILLGGLGSIAPSRRGDIAQLGLRAVAAGMLANLLSGTLAGMLIG</sequence>
<evidence type="ECO:0000313" key="12">
    <source>
        <dbReference type="Proteomes" id="UP000199223"/>
    </source>
</evidence>
<feature type="transmembrane region" description="Helical" evidence="7">
    <location>
        <begin position="256"/>
        <end position="278"/>
    </location>
</feature>
<dbReference type="InterPro" id="IPR018270">
    <property type="entry name" value="C_nuclsd_transpt_met_bac"/>
</dbReference>
<evidence type="ECO:0000259" key="9">
    <source>
        <dbReference type="Pfam" id="PF07662"/>
    </source>
</evidence>
<keyword evidence="12" id="KW-1185">Reference proteome</keyword>
<dbReference type="InterPro" id="IPR008276">
    <property type="entry name" value="C_nuclsd_transpt"/>
</dbReference>
<accession>A0A1H6TW12</accession>
<protein>
    <recommendedName>
        <fullName evidence="7">Nucleoside permease</fullName>
    </recommendedName>
</protein>
<feature type="transmembrane region" description="Helical" evidence="7">
    <location>
        <begin position="34"/>
        <end position="52"/>
    </location>
</feature>
<feature type="domain" description="Concentrative nucleoside transporter N-terminal" evidence="8">
    <location>
        <begin position="10"/>
        <end position="82"/>
    </location>
</feature>
<keyword evidence="7" id="KW-0813">Transport</keyword>
<comment type="subcellular location">
    <subcellularLocation>
        <location evidence="1">Cell membrane</location>
        <topology evidence="1">Multi-pass membrane protein</topology>
    </subcellularLocation>
</comment>
<feature type="transmembrane region" description="Helical" evidence="7">
    <location>
        <begin position="290"/>
        <end position="311"/>
    </location>
</feature>
<evidence type="ECO:0000256" key="4">
    <source>
        <dbReference type="ARBA" id="ARBA00022692"/>
    </source>
</evidence>
<dbReference type="OrthoDB" id="9766455at2"/>
<dbReference type="GO" id="GO:0005886">
    <property type="term" value="C:plasma membrane"/>
    <property type="evidence" value="ECO:0007669"/>
    <property type="project" value="UniProtKB-SubCell"/>
</dbReference>
<evidence type="ECO:0000259" key="8">
    <source>
        <dbReference type="Pfam" id="PF01773"/>
    </source>
</evidence>
<proteinExistence type="inferred from homology"/>